<name>A0A382BKD3_9ZZZZ</name>
<reference evidence="1" key="1">
    <citation type="submission" date="2018-05" db="EMBL/GenBank/DDBJ databases">
        <authorList>
            <person name="Lanie J.A."/>
            <person name="Ng W.-L."/>
            <person name="Kazmierczak K.M."/>
            <person name="Andrzejewski T.M."/>
            <person name="Davidsen T.M."/>
            <person name="Wayne K.J."/>
            <person name="Tettelin H."/>
            <person name="Glass J.I."/>
            <person name="Rusch D."/>
            <person name="Podicherti R."/>
            <person name="Tsui H.-C.T."/>
            <person name="Winkler M.E."/>
        </authorList>
    </citation>
    <scope>NUCLEOTIDE SEQUENCE</scope>
</reference>
<dbReference type="AlphaFoldDB" id="A0A382BKD3"/>
<organism evidence="1">
    <name type="scientific">marine metagenome</name>
    <dbReference type="NCBI Taxonomy" id="408172"/>
    <lineage>
        <taxon>unclassified sequences</taxon>
        <taxon>metagenomes</taxon>
        <taxon>ecological metagenomes</taxon>
    </lineage>
</organism>
<evidence type="ECO:0000313" key="1">
    <source>
        <dbReference type="EMBL" id="SVB13647.1"/>
    </source>
</evidence>
<sequence>MRSENCLGPVYNDTAGIIIGLINQYPGPDLNRHGRNGQWILSP</sequence>
<proteinExistence type="predicted"/>
<dbReference type="EMBL" id="UINC01029986">
    <property type="protein sequence ID" value="SVB13647.1"/>
    <property type="molecule type" value="Genomic_DNA"/>
</dbReference>
<gene>
    <name evidence="1" type="ORF">METZ01_LOCUS166501</name>
</gene>
<protein>
    <submittedName>
        <fullName evidence="1">Uncharacterized protein</fullName>
    </submittedName>
</protein>
<accession>A0A382BKD3</accession>